<dbReference type="Proteomes" id="UP000009080">
    <property type="component" value="Chromosome"/>
</dbReference>
<accession>C5BSP8</accession>
<dbReference type="eggNOG" id="COG4104">
    <property type="taxonomic scope" value="Bacteria"/>
</dbReference>
<reference evidence="1 2" key="1">
    <citation type="journal article" date="2009" name="PLoS ONE">
        <title>The complete genome of Teredinibacter turnerae T7901: an intracellular endosymbiont of marine wood-boring bivalves (shipworms).</title>
        <authorList>
            <person name="Yang J.C."/>
            <person name="Madupu R."/>
            <person name="Durkin A.S."/>
            <person name="Ekborg N.A."/>
            <person name="Pedamallu C.S."/>
            <person name="Hostetler J.B."/>
            <person name="Radune D."/>
            <person name="Toms B.S."/>
            <person name="Henrissat B."/>
            <person name="Coutinho P.M."/>
            <person name="Schwarz S."/>
            <person name="Field L."/>
            <person name="Trindade-Silva A.E."/>
            <person name="Soares C.A.G."/>
            <person name="Elshahawi S."/>
            <person name="Hanora A."/>
            <person name="Schmidt E.W."/>
            <person name="Haygood M.G."/>
            <person name="Posfai J."/>
            <person name="Benner J."/>
            <person name="Madinger C."/>
            <person name="Nove J."/>
            <person name="Anton B."/>
            <person name="Chaudhary K."/>
            <person name="Foster J."/>
            <person name="Holman A."/>
            <person name="Kumar S."/>
            <person name="Lessard P.A."/>
            <person name="Luyten Y.A."/>
            <person name="Slatko B."/>
            <person name="Wood N."/>
            <person name="Wu B."/>
            <person name="Teplitski M."/>
            <person name="Mougous J.D."/>
            <person name="Ward N."/>
            <person name="Eisen J.A."/>
            <person name="Badger J.H."/>
            <person name="Distel D.L."/>
        </authorList>
    </citation>
    <scope>NUCLEOTIDE SEQUENCE [LARGE SCALE GENOMIC DNA]</scope>
    <source>
        <strain evidence="2">ATCC 39867 / T7901</strain>
    </source>
</reference>
<proteinExistence type="predicted"/>
<dbReference type="HOGENOM" id="CLU_570992_0_0_6"/>
<gene>
    <name evidence="1" type="ordered locus">TERTU_1449</name>
</gene>
<dbReference type="KEGG" id="ttu:TERTU_1449"/>
<sequence>MQFVARLNVTNQQWPALLGRWLSSTNEHEYMAYRVAALVVRGVVNFFKIPRLNEATPIPIELGKALVFSPAVENTPTPFAAQKQQLSKRADAEALTESLTPTQLNQIQVDCGFISRTQASFSPPDEQLARSQLTDALVRGDIWAWKIDFRPHAPSSNTKSEVSSAANIPGNRRIPLAPEPASSTPTQAAARPAPIETSIASKKTAPQNFAEAKQQLAKRRVQIQNEGKVPEKYTQEELVHIASQGEINEKYIVRIIETRHIKDGDGYLGTIENGAMKYWSTTFDQLEANDTDPRLICAATGKAYKPEEEYTLAIIDKQQVMDKDGSYTFVPTYKNMSNFTKQEIAGDLPHPELLEETLSQETSEKYFEAVTAMESVEKGGSKKSAIQMRYFESNNTSEHDQKLFENRATLQSETGADEHFLGNGLTKNMRNPDGDTNPYGVVETFSYDKNPQTLRQMQAGDNPAVTTIKLTSIQGLHA</sequence>
<name>C5BSP8_TERTT</name>
<keyword evidence="2" id="KW-1185">Reference proteome</keyword>
<dbReference type="EMBL" id="CP001614">
    <property type="protein sequence ID" value="ACR11166.1"/>
    <property type="molecule type" value="Genomic_DNA"/>
</dbReference>
<organism evidence="1 2">
    <name type="scientific">Teredinibacter turnerae (strain ATCC 39867 / T7901)</name>
    <dbReference type="NCBI Taxonomy" id="377629"/>
    <lineage>
        <taxon>Bacteria</taxon>
        <taxon>Pseudomonadati</taxon>
        <taxon>Pseudomonadota</taxon>
        <taxon>Gammaproteobacteria</taxon>
        <taxon>Cellvibrionales</taxon>
        <taxon>Cellvibrionaceae</taxon>
        <taxon>Teredinibacter</taxon>
    </lineage>
</organism>
<evidence type="ECO:0000313" key="1">
    <source>
        <dbReference type="EMBL" id="ACR11166.1"/>
    </source>
</evidence>
<dbReference type="STRING" id="377629.TERTU_1449"/>
<dbReference type="AlphaFoldDB" id="C5BSP8"/>
<protein>
    <submittedName>
        <fullName evidence="1">Uncharacterized protein</fullName>
    </submittedName>
</protein>
<evidence type="ECO:0000313" key="2">
    <source>
        <dbReference type="Proteomes" id="UP000009080"/>
    </source>
</evidence>